<dbReference type="PANTHER" id="PTHR26379:SF469">
    <property type="entry name" value="MAB1"/>
    <property type="match status" value="1"/>
</dbReference>
<evidence type="ECO:0000256" key="1">
    <source>
        <dbReference type="ARBA" id="ARBA00004906"/>
    </source>
</evidence>
<dbReference type="PROSITE" id="PS50144">
    <property type="entry name" value="MATH"/>
    <property type="match status" value="1"/>
</dbReference>
<dbReference type="InterPro" id="IPR008974">
    <property type="entry name" value="TRAF-like"/>
</dbReference>
<dbReference type="Gramene" id="TraesCS4A02G314700.1">
    <property type="protein sequence ID" value="TraesCS4A02G314700.1"/>
    <property type="gene ID" value="TraesCS4A02G314700"/>
</dbReference>
<dbReference type="SUPFAM" id="SSF49599">
    <property type="entry name" value="TRAF domain-like"/>
    <property type="match status" value="2"/>
</dbReference>
<dbReference type="Proteomes" id="UP000019116">
    <property type="component" value="Chromosome 4A"/>
</dbReference>
<protein>
    <recommendedName>
        <fullName evidence="7">BTB domain-containing protein</fullName>
    </recommendedName>
</protein>
<dbReference type="Gene3D" id="2.60.210.10">
    <property type="entry name" value="Apoptosis, Tumor Necrosis Factor Receptor Associated Protein 2, Chain A"/>
    <property type="match status" value="1"/>
</dbReference>
<comment type="pathway">
    <text evidence="1">Protein modification; protein ubiquitination.</text>
</comment>
<dbReference type="InterPro" id="IPR000210">
    <property type="entry name" value="BTB/POZ_dom"/>
</dbReference>
<evidence type="ECO:0000313" key="6">
    <source>
        <dbReference type="Proteomes" id="UP000019116"/>
    </source>
</evidence>
<sequence length="626" mass="69345">MTMAQTTRMANVDSALVHLRVNCKQLLEFPAGEALSCDVVSVGGQLWRIDLSPRGIRPNHRHVSIFLRHLTAIFEPFFLGKDGRPSPKITKCSHANEYDACSSIRSCADGNVTFVCAIVVVNQLHPAPVPPPNLGGQLGRLLEDDGTTDVSFVIGGETFHAHRAIPMARSPVFRVQLFGSMFPTLAPMVLHDISPATFRVMLRWMYTDAWPAGDDGSSPVDMFRDLLAASDRYALHRLKLMCARKLCHNVVPTGRWRGGGSATTTTTHTTTVEDLDSALVHLRVDYKHFMRLPPGVALCSDVVSVGGQQWMLELYPRGKRAHHTYTSIFLRHLTRSSSPRSTVKAIFEPFFLGRDGRPSPKITNWSHVNEYDESSVTRRNYVFCADENGYPHFFKRHPLAGTYVIDGNITFLCSVVVVNELGPDPVPTSNLGEHLGRLLEDGSSTGDGMMMWTDVSFFVNGETFRAHRAVLAARSPVFKALLFGSMMEATMTSSAPIALHEIMPATFDAMLRFMYTDAWPEDDEPVGDSSSIEMFQDLLAAADRYALDRLKLMCARKLWDVVSVHTVVSILVCAETYDCPELSKKCLDFCARNENFKQVASVDGYALSVLKFPSITGELIEVGASS</sequence>
<dbReference type="InterPro" id="IPR002083">
    <property type="entry name" value="MATH/TRAF_dom"/>
</dbReference>
<evidence type="ECO:0000313" key="5">
    <source>
        <dbReference type="EnsemblPlants" id="TraesCS4A02G314700.1"/>
    </source>
</evidence>
<comment type="similarity">
    <text evidence="2">Belongs to the Tdpoz family.</text>
</comment>
<organism evidence="5">
    <name type="scientific">Triticum aestivum</name>
    <name type="common">Wheat</name>
    <dbReference type="NCBI Taxonomy" id="4565"/>
    <lineage>
        <taxon>Eukaryota</taxon>
        <taxon>Viridiplantae</taxon>
        <taxon>Streptophyta</taxon>
        <taxon>Embryophyta</taxon>
        <taxon>Tracheophyta</taxon>
        <taxon>Spermatophyta</taxon>
        <taxon>Magnoliopsida</taxon>
        <taxon>Liliopsida</taxon>
        <taxon>Poales</taxon>
        <taxon>Poaceae</taxon>
        <taxon>BOP clade</taxon>
        <taxon>Pooideae</taxon>
        <taxon>Triticodae</taxon>
        <taxon>Triticeae</taxon>
        <taxon>Triticinae</taxon>
        <taxon>Triticum</taxon>
    </lineage>
</organism>
<dbReference type="Gramene" id="TraesCS4A03G0787100.1">
    <property type="protein sequence ID" value="TraesCS4A03G0787100.1.CDS"/>
    <property type="gene ID" value="TraesCS4A03G0787100"/>
</dbReference>
<dbReference type="Gramene" id="TraesCAD_scaffold_097923_01G000100.1">
    <property type="protein sequence ID" value="TraesCAD_scaffold_097923_01G000100.1"/>
    <property type="gene ID" value="TraesCAD_scaffold_097923_01G000100"/>
</dbReference>
<dbReference type="PANTHER" id="PTHR26379">
    <property type="entry name" value="BTB/POZ AND MATH DOMAIN-CONTAINING PROTEIN 1"/>
    <property type="match status" value="1"/>
</dbReference>
<dbReference type="SMR" id="A0A3B6HZX0"/>
<dbReference type="InterPro" id="IPR045005">
    <property type="entry name" value="BPM1-6"/>
</dbReference>
<feature type="domain" description="MATH" evidence="4">
    <location>
        <begin position="279"/>
        <end position="415"/>
    </location>
</feature>
<dbReference type="OrthoDB" id="1743416at2759"/>
<keyword evidence="6" id="KW-1185">Reference proteome</keyword>
<dbReference type="Pfam" id="PF24570">
    <property type="entry name" value="BACK_BPM_SPOP"/>
    <property type="match status" value="1"/>
</dbReference>
<dbReference type="OMA" id="HITIMCA"/>
<dbReference type="Gene3D" id="3.30.710.10">
    <property type="entry name" value="Potassium Channel Kv1.1, Chain A"/>
    <property type="match status" value="2"/>
</dbReference>
<dbReference type="InterPro" id="IPR011333">
    <property type="entry name" value="SKP1/BTB/POZ_sf"/>
</dbReference>
<dbReference type="STRING" id="4565.A0A3B6HZX0"/>
<accession>A0A3B6HZX0</accession>
<dbReference type="Gramene" id="TraesRN4A0100808800.1">
    <property type="protein sequence ID" value="TraesRN4A0100808800.1"/>
    <property type="gene ID" value="TraesRN4A0100808800"/>
</dbReference>
<dbReference type="PROSITE" id="PS50097">
    <property type="entry name" value="BTB"/>
    <property type="match status" value="2"/>
</dbReference>
<dbReference type="InterPro" id="IPR056423">
    <property type="entry name" value="BACK_BPM_SPOP"/>
</dbReference>
<evidence type="ECO:0008006" key="7">
    <source>
        <dbReference type="Google" id="ProtNLM"/>
    </source>
</evidence>
<dbReference type="Gramene" id="TraesCLE_scaffold_077901_01G000100.1">
    <property type="protein sequence ID" value="TraesCLE_scaffold_077901_01G000100.1"/>
    <property type="gene ID" value="TraesCLE_scaffold_077901_01G000100"/>
</dbReference>
<dbReference type="GO" id="GO:0016567">
    <property type="term" value="P:protein ubiquitination"/>
    <property type="evidence" value="ECO:0007669"/>
    <property type="project" value="InterPro"/>
</dbReference>
<reference evidence="5" key="2">
    <citation type="submission" date="2018-10" db="UniProtKB">
        <authorList>
            <consortium name="EnsemblPlants"/>
        </authorList>
    </citation>
    <scope>IDENTIFICATION</scope>
</reference>
<dbReference type="SMART" id="SM00225">
    <property type="entry name" value="BTB"/>
    <property type="match status" value="2"/>
</dbReference>
<dbReference type="CDD" id="cd00121">
    <property type="entry name" value="MATH"/>
    <property type="match status" value="2"/>
</dbReference>
<dbReference type="Pfam" id="PF22486">
    <property type="entry name" value="MATH_2"/>
    <property type="match status" value="1"/>
</dbReference>
<evidence type="ECO:0000256" key="2">
    <source>
        <dbReference type="ARBA" id="ARBA00010846"/>
    </source>
</evidence>
<dbReference type="EnsemblPlants" id="TraesCS4A02G314700.1">
    <property type="protein sequence ID" value="TraesCS4A02G314700.1"/>
    <property type="gene ID" value="TraesCS4A02G314700"/>
</dbReference>
<feature type="domain" description="BTB" evidence="3">
    <location>
        <begin position="453"/>
        <end position="523"/>
    </location>
</feature>
<reference evidence="5" key="1">
    <citation type="submission" date="2018-08" db="EMBL/GenBank/DDBJ databases">
        <authorList>
            <person name="Rossello M."/>
        </authorList>
    </citation>
    <scope>NUCLEOTIDE SEQUENCE [LARGE SCALE GENOMIC DNA]</scope>
    <source>
        <strain evidence="5">cv. Chinese Spring</strain>
    </source>
</reference>
<evidence type="ECO:0000259" key="4">
    <source>
        <dbReference type="PROSITE" id="PS50144"/>
    </source>
</evidence>
<evidence type="ECO:0000259" key="3">
    <source>
        <dbReference type="PROSITE" id="PS50097"/>
    </source>
</evidence>
<feature type="domain" description="BTB" evidence="3">
    <location>
        <begin position="148"/>
        <end position="208"/>
    </location>
</feature>
<dbReference type="Pfam" id="PF00651">
    <property type="entry name" value="BTB"/>
    <property type="match status" value="2"/>
</dbReference>
<name>A0A3B6HZX0_WHEAT</name>
<dbReference type="AlphaFoldDB" id="A0A3B6HZX0"/>
<proteinExistence type="inferred from homology"/>
<dbReference type="SUPFAM" id="SSF54695">
    <property type="entry name" value="POZ domain"/>
    <property type="match status" value="2"/>
</dbReference>
<dbReference type="Gramene" id="TraesWEE_scaffold_098145_01G000100.1">
    <property type="protein sequence ID" value="TraesWEE_scaffold_098145_01G000100.1"/>
    <property type="gene ID" value="TraesWEE_scaffold_098145_01G000100"/>
</dbReference>